<feature type="region of interest" description="Disordered" evidence="7">
    <location>
        <begin position="49"/>
        <end position="79"/>
    </location>
</feature>
<dbReference type="InterPro" id="IPR002745">
    <property type="entry name" value="Ptrans_KptA/Tpt1"/>
</dbReference>
<proteinExistence type="inferred from homology"/>
<keyword evidence="4" id="KW-0808">Transferase</keyword>
<evidence type="ECO:0000256" key="4">
    <source>
        <dbReference type="ARBA" id="ARBA00022679"/>
    </source>
</evidence>
<dbReference type="SUPFAM" id="SSF56399">
    <property type="entry name" value="ADP-ribosylation"/>
    <property type="match status" value="1"/>
</dbReference>
<dbReference type="InterPro" id="IPR042080">
    <property type="entry name" value="RNA_2'-PTrans_N"/>
</dbReference>
<accession>A0A0L8G4Y6</accession>
<evidence type="ECO:0000256" key="5">
    <source>
        <dbReference type="ARBA" id="ARBA00023027"/>
    </source>
</evidence>
<name>A0A0L8G4Y6_OCTBM</name>
<dbReference type="KEGG" id="obi:106879208"/>
<evidence type="ECO:0000256" key="1">
    <source>
        <dbReference type="ARBA" id="ARBA00003343"/>
    </source>
</evidence>
<evidence type="ECO:0000256" key="2">
    <source>
        <dbReference type="ARBA" id="ARBA00009836"/>
    </source>
</evidence>
<organism evidence="8">
    <name type="scientific">Octopus bimaculoides</name>
    <name type="common">California two-spotted octopus</name>
    <dbReference type="NCBI Taxonomy" id="37653"/>
    <lineage>
        <taxon>Eukaryota</taxon>
        <taxon>Metazoa</taxon>
        <taxon>Spiralia</taxon>
        <taxon>Lophotrochozoa</taxon>
        <taxon>Mollusca</taxon>
        <taxon>Cephalopoda</taxon>
        <taxon>Coleoidea</taxon>
        <taxon>Octopodiformes</taxon>
        <taxon>Octopoda</taxon>
        <taxon>Incirrata</taxon>
        <taxon>Octopodidae</taxon>
        <taxon>Octopus</taxon>
    </lineage>
</organism>
<dbReference type="GO" id="GO:0006388">
    <property type="term" value="P:tRNA splicing, via endonucleolytic cleavage and ligation"/>
    <property type="evidence" value="ECO:0007669"/>
    <property type="project" value="TreeGrafter"/>
</dbReference>
<comment type="function">
    <text evidence="1">Catalyzes the last step of tRNA splicing, the transfer of the splice junction 2'-phosphate from ligated tRNA to NAD to produce ADP-ribose 1''-2'' cyclic phosphate.</text>
</comment>
<dbReference type="PANTHER" id="PTHR12684">
    <property type="entry name" value="PUTATIVE PHOSPHOTRANSFERASE"/>
    <property type="match status" value="1"/>
</dbReference>
<dbReference type="EC" id="2.7.1.160" evidence="3"/>
<evidence type="ECO:0000256" key="3">
    <source>
        <dbReference type="ARBA" id="ARBA00012007"/>
    </source>
</evidence>
<sequence>MESWLIIYTHSLKFFKTISISLLFSALKYLTSPFPHAFLPLYNHLQMTRNKSKQRKRKDRNQETEKVSNQGVSKDKNRSTKYEVKMSRRLVSILRHNAMKLNIKMDARGFVKVNDLLRRNEFKNLDHNAIKHIVETNDKQRLSLKYEDNELLIRANQGHSIHIENLALKPILKGENFDNVIHGTYLKAWHSAIKKEGLSRMNRMHIHFAIGEPGERGVVSGMRSSCQVMIYLNLDLALNDGLTFFLSENNVILTEGDKDGFVRPKYFQKVIERKSRRCLFTQ</sequence>
<evidence type="ECO:0000256" key="6">
    <source>
        <dbReference type="ARBA" id="ARBA00047949"/>
    </source>
</evidence>
<dbReference type="PANTHER" id="PTHR12684:SF2">
    <property type="entry name" value="TRNA 2'-PHOSPHOTRANSFERASE 1"/>
    <property type="match status" value="1"/>
</dbReference>
<dbReference type="OMA" id="ESWPERN"/>
<dbReference type="Gene3D" id="3.20.170.30">
    <property type="match status" value="1"/>
</dbReference>
<dbReference type="OrthoDB" id="419694at2759"/>
<dbReference type="EMBL" id="KQ423917">
    <property type="protein sequence ID" value="KOF71909.1"/>
    <property type="molecule type" value="Genomic_DNA"/>
</dbReference>
<gene>
    <name evidence="8" type="ORF">OCBIM_22000305mg</name>
</gene>
<evidence type="ECO:0000313" key="8">
    <source>
        <dbReference type="EMBL" id="KOF71909.1"/>
    </source>
</evidence>
<dbReference type="AlphaFoldDB" id="A0A0L8G4Y6"/>
<protein>
    <recommendedName>
        <fullName evidence="3">2'-phosphotransferase</fullName>
        <ecNumber evidence="3">2.7.1.160</ecNumber>
    </recommendedName>
</protein>
<dbReference type="InterPro" id="IPR042081">
    <property type="entry name" value="RNA_2'-PTrans_C"/>
</dbReference>
<comment type="catalytic activity">
    <reaction evidence="6">
        <text>2'-phospho-[ligated tRNA] + NAD(+) = mature tRNA + ADP-alpha-D-ribose 1'',2''-cyclic phosphate + nicotinamide</text>
        <dbReference type="Rhea" id="RHEA:23324"/>
        <dbReference type="Rhea" id="RHEA-COMP:11106"/>
        <dbReference type="Rhea" id="RHEA-COMP:11107"/>
        <dbReference type="ChEBI" id="CHEBI:17154"/>
        <dbReference type="ChEBI" id="CHEBI:57540"/>
        <dbReference type="ChEBI" id="CHEBI:76596"/>
        <dbReference type="ChEBI" id="CHEBI:82883"/>
        <dbReference type="ChEBI" id="CHEBI:85027"/>
        <dbReference type="EC" id="2.7.1.160"/>
    </reaction>
</comment>
<reference evidence="8" key="1">
    <citation type="submission" date="2015-07" db="EMBL/GenBank/DDBJ databases">
        <title>MeaNS - Measles Nucleotide Surveillance Program.</title>
        <authorList>
            <person name="Tran T."/>
            <person name="Druce J."/>
        </authorList>
    </citation>
    <scope>NUCLEOTIDE SEQUENCE</scope>
    <source>
        <strain evidence="8">UCB-OBI-ISO-001</strain>
        <tissue evidence="8">Gonad</tissue>
    </source>
</reference>
<evidence type="ECO:0000256" key="7">
    <source>
        <dbReference type="SAM" id="MobiDB-lite"/>
    </source>
</evidence>
<dbReference type="STRING" id="37653.A0A0L8G4Y6"/>
<feature type="compositionally biased region" description="Basic residues" evidence="7">
    <location>
        <begin position="50"/>
        <end position="59"/>
    </location>
</feature>
<keyword evidence="5" id="KW-0520">NAD</keyword>
<comment type="similarity">
    <text evidence="2">Belongs to the KptA/TPT1 family.</text>
</comment>
<dbReference type="Gene3D" id="1.10.10.970">
    <property type="entry name" value="RNA 2'-phosphotransferase, Tpt1/KptA family, N-terminal domain"/>
    <property type="match status" value="1"/>
</dbReference>
<dbReference type="Pfam" id="PF01885">
    <property type="entry name" value="PTS_2-RNA"/>
    <property type="match status" value="1"/>
</dbReference>
<dbReference type="GO" id="GO:0000215">
    <property type="term" value="F:tRNA 2'-phosphotransferase activity"/>
    <property type="evidence" value="ECO:0007669"/>
    <property type="project" value="UniProtKB-EC"/>
</dbReference>